<feature type="compositionally biased region" description="Polar residues" evidence="1">
    <location>
        <begin position="235"/>
        <end position="261"/>
    </location>
</feature>
<proteinExistence type="predicted"/>
<organism evidence="3 4">
    <name type="scientific">Musa acuminata subsp. malaccensis</name>
    <name type="common">Wild banana</name>
    <name type="synonym">Musa malaccensis</name>
    <dbReference type="NCBI Taxonomy" id="214687"/>
    <lineage>
        <taxon>Eukaryota</taxon>
        <taxon>Viridiplantae</taxon>
        <taxon>Streptophyta</taxon>
        <taxon>Embryophyta</taxon>
        <taxon>Tracheophyta</taxon>
        <taxon>Spermatophyta</taxon>
        <taxon>Magnoliopsida</taxon>
        <taxon>Liliopsida</taxon>
        <taxon>Zingiberales</taxon>
        <taxon>Musaceae</taxon>
        <taxon>Musa</taxon>
    </lineage>
</organism>
<name>A0A804JU98_MUSAM</name>
<evidence type="ECO:0000256" key="1">
    <source>
        <dbReference type="SAM" id="MobiDB-lite"/>
    </source>
</evidence>
<dbReference type="AlphaFoldDB" id="A0A804JU98"/>
<dbReference type="Proteomes" id="UP000012960">
    <property type="component" value="Unplaced"/>
</dbReference>
<evidence type="ECO:0000313" key="3">
    <source>
        <dbReference type="EnsemblPlants" id="Ma07_p10300.1"/>
    </source>
</evidence>
<keyword evidence="4" id="KW-1185">Reference proteome</keyword>
<dbReference type="Gramene" id="Ma07_t10300.1">
    <property type="protein sequence ID" value="Ma07_p10300.1"/>
    <property type="gene ID" value="Ma07_g10300"/>
</dbReference>
<accession>A0A804JU98</accession>
<feature type="region of interest" description="Disordered" evidence="1">
    <location>
        <begin position="139"/>
        <end position="158"/>
    </location>
</feature>
<protein>
    <submittedName>
        <fullName evidence="2">(wild Malaysian banana) hypothetical protein</fullName>
    </submittedName>
</protein>
<dbReference type="EMBL" id="HG996473">
    <property type="protein sequence ID" value="CAG1856183.1"/>
    <property type="molecule type" value="Genomic_DNA"/>
</dbReference>
<evidence type="ECO:0000313" key="2">
    <source>
        <dbReference type="EMBL" id="CAG1856183.1"/>
    </source>
</evidence>
<dbReference type="InterPro" id="IPR045884">
    <property type="entry name" value="At5g59350-like"/>
</dbReference>
<sequence>MICREGDETFGSFGRRIDSSLRLHLLGSCCRVLLFFLRKKRRTNRDVEANYAGLAMAFPSLSCWKGQPDESYTVLEPQQVSISSNGAAYSDDEQRHLRSNSTKDMFAMPFGGEDTEDAELWCYAGPSRLLFTIIEETEEDLETEDGESTVGENTERSAERTLRNMLEMSQEDDSTLMPSSPPPTLKFLMDAEEKHYKKMLMDKALKVQRSCNLNESREKKEASVAPHPPVAASSLTGTRSQLKGQVISPSPSSPLNITSVNEKPRPISD</sequence>
<gene>
    <name evidence="2" type="ORF">GSMUA_44550.1</name>
</gene>
<reference evidence="3" key="2">
    <citation type="submission" date="2021-05" db="UniProtKB">
        <authorList>
            <consortium name="EnsemblPlants"/>
        </authorList>
    </citation>
    <scope>IDENTIFICATION</scope>
    <source>
        <strain evidence="3">subsp. malaccensis</strain>
    </source>
</reference>
<reference evidence="2" key="1">
    <citation type="submission" date="2021-03" db="EMBL/GenBank/DDBJ databases">
        <authorList>
            <consortium name="Genoscope - CEA"/>
            <person name="William W."/>
        </authorList>
    </citation>
    <scope>NUCLEOTIDE SEQUENCE</scope>
    <source>
        <strain evidence="2">Doubled-haploid Pahang</strain>
    </source>
</reference>
<feature type="region of interest" description="Disordered" evidence="1">
    <location>
        <begin position="211"/>
        <end position="269"/>
    </location>
</feature>
<dbReference type="EnsemblPlants" id="Ma07_t10300.1">
    <property type="protein sequence ID" value="Ma07_p10300.1"/>
    <property type="gene ID" value="Ma07_g10300"/>
</dbReference>
<dbReference type="PANTHER" id="PTHR34054:SF2">
    <property type="entry name" value="EXPRESSED PROTEIN"/>
    <property type="match status" value="1"/>
</dbReference>
<dbReference type="InParanoid" id="A0A804JU98"/>
<dbReference type="PANTHER" id="PTHR34054">
    <property type="entry name" value="EXPRESSED PROTEIN"/>
    <property type="match status" value="1"/>
</dbReference>
<evidence type="ECO:0000313" key="4">
    <source>
        <dbReference type="Proteomes" id="UP000012960"/>
    </source>
</evidence>